<dbReference type="InterPro" id="IPR006162">
    <property type="entry name" value="Ppantetheine_attach_site"/>
</dbReference>
<feature type="domain" description="Carrier" evidence="6">
    <location>
        <begin position="776"/>
        <end position="852"/>
    </location>
</feature>
<dbReference type="FunFam" id="3.30.559.30:FF:000003">
    <property type="entry name" value="Nonribosomal peptide synthase SidD"/>
    <property type="match status" value="2"/>
</dbReference>
<dbReference type="OrthoDB" id="416786at2759"/>
<dbReference type="InterPro" id="IPR010060">
    <property type="entry name" value="NRPS_synth"/>
</dbReference>
<comment type="similarity">
    <text evidence="4">Belongs to the NRP synthetase family.</text>
</comment>
<dbReference type="FunFam" id="1.10.1200.10:FF:000005">
    <property type="entry name" value="Nonribosomal peptide synthetase 1"/>
    <property type="match status" value="2"/>
</dbReference>
<name>A0A8H4RM93_9HELO</name>
<evidence type="ECO:0000256" key="3">
    <source>
        <dbReference type="ARBA" id="ARBA00022598"/>
    </source>
</evidence>
<dbReference type="InterPro" id="IPR045851">
    <property type="entry name" value="AMP-bd_C_sf"/>
</dbReference>
<dbReference type="Pfam" id="PF00550">
    <property type="entry name" value="PP-binding"/>
    <property type="match status" value="7"/>
</dbReference>
<dbReference type="CDD" id="cd19542">
    <property type="entry name" value="CT_NRPS-like"/>
    <property type="match status" value="4"/>
</dbReference>
<dbReference type="PROSITE" id="PS50075">
    <property type="entry name" value="CARRIER"/>
    <property type="match status" value="6"/>
</dbReference>
<keyword evidence="8" id="KW-1185">Reference proteome</keyword>
<dbReference type="FunFam" id="3.40.50.12780:FF:000014">
    <property type="entry name" value="Nonribosomal peptide synthetase 1"/>
    <property type="match status" value="4"/>
</dbReference>
<dbReference type="NCBIfam" id="TIGR01720">
    <property type="entry name" value="NRPS-para261"/>
    <property type="match status" value="1"/>
</dbReference>
<feature type="domain" description="Carrier" evidence="6">
    <location>
        <begin position="2286"/>
        <end position="2362"/>
    </location>
</feature>
<dbReference type="FunFam" id="3.30.559.30:FF:000005">
    <property type="entry name" value="Nonribosomal peptide synthase Pes1"/>
    <property type="match status" value="3"/>
</dbReference>
<sequence>MTGFTKIKEISSKMGSNASTSTLETCQFPRLDGDLSEMKRILSINVDVVDVQELQNLGFKKASKIVQTAWALVIRCYTGLEDVCYGLEDSSDGQSIAGLPMIRLKFEDNASLAQLTEMVCTENLTQYQNDEMPRNVDKRNTDEVEKLPFNTAMSFHNENSGGAATSFMTADYEATVSLRWWSTEMSTDAAQNIACTFDKMITEIITRPSTPLLDLEYFSKRDLETVHTLNNESPVETKRCVHDFFQDRVLLQPEAEAVCAHDGSFSYREIDDLSSRLAYHLVDFHSIKPEMFVPLAFDKSAYNVVAMLAVLKSGAAFVPLDPSVPRARLETLVQKIKGSILLCSRSHVDNLSGIAPTVLAIDAEMIYRLSRNSTRSSASLNAAKSSNQAYLIFTSGTTGLPKGTIIEHGAFSTSSMAHGPKMHMNSESRVLQFASHVFDASIQEVLSTLMFGGTVCIPDEDARLNNTVGAINDMKVNWACLTPSFVDFFTPDDVPGLKTLILVGEPMRKSHITIWSPHTMLVNGYGPSETSVAASANSNITIDTHPMDIGSPLTSVYVADPRNHHVLVPVGCVGELLIGGPTLARGYLDDPGKTAEAFVTNPRWASSLGSTHCRFYKTGDLVRQKADGTLRFIGRKDNQVKVHGQRVELLEIEHHINLNDAIKHGLVILPKLGHFEGRLVSVVSLSDSSASNSDDKTLEIIPGWNETKIAQERLLTLLPSYMVPSTWLTVGSIPTLASGKLDRKTVSKWLETVSEDTYRRIISSNSEENSAGSIEEPATEIESLLRNVWGRILNLSEDQISLHRSFLSYGGDSISAMQVIGHCAKKNVSVTVKDLLRAKSITELTKHAKATRQSSGYEEAIEKPFDLTPIQSMFFQLPNQGAGHFNQSFFLRVTSTINEEDLRLATETIIKRHSMLRARFSVSQTKGVIQQRITESINSSYRLRRHKISAQSEATPAIADSQKCLNPFEGPLFAVDLFELDGGDQLLFMVGHHLVIDLVSWRNILEEVEELLLDPSKSRSLTKPLPFQIWAQLQREHAAKLHVDTVLPSGDMPAADTAFWGMQNEPNTYGAVIVSGFEVDYATTSLILTGCHTTLNTEPIDLLLSALIYSFARSFDDRPVPPIYTEGHGREPSDMDLDLSRTIGWFTTMYPVHVPAAASADPIETIRHLKDYRRTVPDNGRPYFASRCLTESGKDRFGGDWPLELTFNYLGQYQQLEREDALLKPVQNMAGEARGAGGVADVGENTARFGLFEISAVIVQGKLRFSFTFNRNIRHQDKIRRWISECEHAVGTIANRLVDMVPEFTQTDFPLLSLEYDDIKTLTSNTIPRLDISNITDIEGIYPCSNIQTGLLLAQNKDPALYQDHVVCELLPGADFKADADTLANAWQKVVDRHPTLRTLFIQAIGVNNGIYNQIVLKHVPANIVKVRCDNMSDAIEMLEKVSDPGFQKNRPPHLFTICQTLDAQVFCKVEISHTIIDGESMAVIFQDLGLAYEGLLCEGSGPLYSDYIGYLQAQPSAPGINYWRNYLADITPCEFPALHDGFPAAEKQLKLIQFDVENFLELQRLCESQGLTFSNLLSAAWALTLRCYTGAEDICFGYLSSRRDAPLKRGLESAVGPYINMLVHRSKFTPETTIKEILHRIQEDYMNSVEFQNTSLADVQHALRLSGTPLFNTSLSYHRSQSSQSDTKSKVSFPQCCPTYDPTEFILSLNIEATDDSATIDLAFWIDRISNGQVTNIGTTFKHALQNIVRQTERSIGQLEFVSEDHRRQLFTWNKTIPAAIDDTIHNIIERQTRLTPNLTAVCAWDQDFTYEQLDTASTKLAKYMISLGVRPETYVISCFDKSAWAIVADIAILKAGAAVVPVDPKFPMAALELRIRNVKAEVILTLPSRVNIFESIVPHIIPVCHAALDNLPASEDVSKPLNPAQSTNPCFVIYTSGSTGEPKAVVLEHRAIITSGMAYGSCENIGPDSRVLQFSAYTFDVSIAEIFTTLMRGGCVCVPSEEERYNDLAGAINRMDVNFLDLTPTVASLLRPSDVPKVKGLCLAGEAVTKENIQVWGAIAMTAYGPSECSVNSTFNRDLTKSVEATNIGRALEGSFHWIVDPSNHNILQPIGCIAWAERKDRRMYKTGDLGRLNSDGSITYIGRRDTQVKLNGQRLELGEIESHCKSNLPSDATSAVEMVKIGDTKALATFFALGSNNSAKTTPQTVEFLPLTEALRTLTGNLQTYLAEKLPSYMVPALFIPITTMPVTASGKLNRRQLRTQCESLSEVKAGLYRLGNKQNFRAPTTTMEIKLQKLWENVLRLASGSVGAGDNFFQLGGDSVGAMRLVTAARQEGLSLSVSEIFQKPVLAAFAQGLSSTCSPPSVAEMPKPQPDSKPFSLLPSGVSIFGIMQEIAMQCQVPGEDIQDIYPAYPLQEGLVAMSTQTPGAYVAQNVYQFASNINVERFKKAWERVFEEEAILRTRLVHTKTLGFLQAVVRDLITWQTVSSLQELTEDSRHLPLHNGGALCSFLIIGEDTDEPQFVWTAHHSLYDGSCIPLLFGKLETYYYETNPEISATVPYSRFINYLSGIDVPQSEGFWKSSLTGTATSAFPPLPHPAYQIQAISRSKLKVAISRASGTSITLPSIIRAAWALTVAVYSGNSNDVVFGETLSGRDAPVEGITDMVGPTLSTIPMRVSIDSNSSISEFLEDVQSKSAAVTKYQHFGLQKIKQLNEDTATACSFQNLLVISMGNERPGDSLCQLQADGTAGRSFSSYPLSIICEIVQGTVNVDIHYDQDVVSTWLVERILGQFKFFLHRLNSKDKHHETLGQIQILNQMDQSTVQNWNSTPLKLVKNCIHDIIQTQTSIQPHQKLAVRSWDATLTYRELDNLSTRLAQLIVEENPQCEIIPFCFEKSAWAIVAILAIMKSGRAFVPLDPAAPVARQQDILGDTRSDLILCSALHEKICIGLVKKVVVVSKQDIECLPTSDTILPVVDSKSPAYVIFTSGSTGKPKGTIIEHEAFCSSAAAHGPALRIKSTSKVLQFASYIFDVSVMEILTTLQLGGTVCVPSEASRLNNISEFIDEMGVTWAGLTPSFIQTIDPDSVPSLRTLVLGGEAMSTNDIALWSDIVDLINAYGPSEAAVNTSCNPQITIGTNPANIGFATGSCLWVVDPNNHNRLAPVGSVGELIIEGPLARGYLNDAKKTAEVFIESPSWAMTSASKSKRRMYKTGDLVSYDFDGSLIFIKRKDNQKKVRGQRMELSEVEHFLRMDSTVQHALAVVPASGPFRSHLIAILSLKELQNSNLSTLKLVNHDRTSTQVSAIHGFLCGRLPAYMIPSTWIVLEKLPFLPSGKLDRRRTVKWVEDLSDDDYLQICAAQEQTDDSKASDVEKQLRDTLSEVLNLPAENIGLNKSFLRLGGDSISAMAVMSRCRANGVGITVQNILQSKSISELALCVTQPETQTFEKEDINKYFELAPIQKLYFEAIGDNDTQFNQSTVLRLSKIIDVDTVKNAIDTIVKAHSMLRARFLKNQDGTWQQRIIPHTRDSYSFLSHKTTRSSLPKTIEGNQKILDIENGPTFAAQLLDLGEQQVLSLIAHHLVIDVVSWRIILQDLEDILQSGRFEVMNSLSFQKWSHLQSQNAQQMALKSKFVPSNVPVADYSYWGMENKSNLHGNAITQSFELDEATSTILLGTCHEAMNTEPVDVFIASVILILRSTFPDREATPAVYNEGHGREPWRDSGVDLSRTVGWFTTIYPVYLPTTVQGNISLIDTICWVKDLRKQYLDKGREYFASRLLTETGRRQFASHWPMEVSFNYLGKLQQLERKEALLQPFDEVDNHSSDIGANTPRFSLLDISVGVSYGRVKMTIGYNLQMKHQEKLQQFGLSCQSLLHEAAQSLSNLNPKRTLSDFPLLPLSFGGLDKLTRKLSILGVDSIDDVEDAYRVSPMQQGILLSQEKNSDLYACAFTFEVRSGTRTGSKDETVNATLFAEAWQEVVQRHAALRTAFVDGICQEGEMGQVVLKSLAPRIIQLRCHDEEVSTILAKQEPLTFSDARPPHRLTMCTTNTGRLIGKLEISHTISDGSSFLILLDNLSKIYCSKASDLEFNLPNVTLYRDYIDHISKTSQESADYWKSYLQGIQPCRLPAINDGNRGKNQHQSVILEMSQITPLRTFCDNNGLTIANVLQLAWGIILRLYTGCDEVCFGYLTSGRDAPIPGLQDTAVGAFINMLICRIDFSETTRLTESLNKVQTDFLNAMEHQSCSLTDVQHELQLSGVALFNTAFTFQKQSLANKSKTDVLVFDVIEAHDPSEYDVAINAVASDSKLGISFHYWTDCLSRNQAKNMSKTFEHILNKITASSDADKPLGEFNFLADNSLSQVMQWNNTLPNPVEKSIQSLILEQKLTQPGAQAVCSWDASFTYTELDELSTSLAFDLIELGVAPEVYVPICFEKGVWSVVAVLAILKAGSAFVPLDSSHPESRLKHIISDVGATLVLCSREYKPKFAKIAKETFVVDEHTTERKNSGVSGLPAIKPSSTALILFTSGTTGLPKGTIIEHGSFCTSAVNHAIGMRITSSSRVFHFASLTFDAGIMELLTTLIVGGTICIPSNEERMNDISGAMQRMKANWMFSTPSLASTLVPASLPTLKTLILGGEAVSAADVLKWKGRVCLINGYGPSETVICATTNILLDEFGYESNTSFSNIGKAITGRTWVVNPEDHNKLMPIGSVGELVIETRGCARGYLNNQEKTAAAFIECPDWLKDVRPRERVYKTGDLVRYNSDGSLNFISRKDTQIKINGQRIELAEIAHHVKTNLPAGINSAVDIVASGDGATSIAVFLCTENSNTETHEEILLPMSNESRCLARDVDMALAQSLPAYMIPSLLIPLTEMPLTSNSRKLDRARLRGIVSSMSTSALTTYRLASEVNKRAPSTAMEKKLQTLWEGVLKGVDAISADDSFFRLGGDSLTAMKLVVAARAEGIPMTVAEILRTPKLSEIAAKYESERDIEDVQRPAPEPFSLLDEGLPLEDILDEVANECQVTDELIQDVYNCSPLQEALITLALKEPGAYVAHHTFQLSAGVHMDKFQAACQKVLNTIDILRTRVVHMKSSNFLQVVLKEQKIIWNSAKSLSEARKDGMNLPAHNGGLLSCHTIVKDTNTEACYFVWSIHHALYDGWSLSTVFKMIETAYFDSLAILPSSPYSSFIRYLLEVDLEATDNFWKTKLADASPLQFPQNQMVDMDRTRQIEAFSHSTPMSRHAEKMDITVPSLIRAAWTLLVAAYSGSDDVVFGEVLAGRDIQLSGIANIAGPTITIVPTRIQIDRQAALTTFLKQVQQISTEVIPHQHAGLQRIKHLNQETALACDFQNLLVIQPPSENSKADLWKPYNDGEVQSNFSTYPLMIECGVGNNEVRITAFYDKDVISRWVVERLIFQLDSVLRQLNSQPSNGVRLTVNEIQTFSTQDNELVRGWNGNELEFTDRCLQDAFEQNSVTRPHSLAVNSWDGELTYRELQEHSTRLAQHLVSIGVDQETFIPICMNRSTWTIVTILGIIMAGGAYVPLDPKSPLSRHESIIQDINAKLVLCSPEYSDRFTSLPLKSLIVNEMFMNGLSKLPSRMLSRSKSNNAAYVIFTSGSTGKPKGVVIEHRAAATNIWSWRRNIMMKSSSRVFHFASIAFDASIMEIFGALSFGSCLCIPSEDARLNDVTESINAFKATWIFMTPSLANVISPTAVPTVETLLCGGEALTNEVIEKWDKHVTLINLYGPTETTVLATYNTRVNELKDPLNIGHTFPSGRAWLTDPRDHNRLAPVGSIGELLIEGPILAREYLNNCEKTKEVFVTSPAWTSSFENSASLGSSEYSMLSNFPRRLYKTGDLVKYAPDGSIVYIGRKDHQVKLRGQRIELGEIQHALDKASHVQHSLVILPKIGPFKRRLVAVLSLKELVATAPVTKGCQLVQAGPRAEIAKANIKNIKGSLSDQLPPYMVPQAWLVMESIPVEISGKLGRRVVEHWVETVDQETHRNILAAQKTDEDSAPVTETSKIIQEIVSKVLNLPIEDVKLQNSFLGTGGDSITAMQVMALCRKENIQFTLPEILRSRSLQQLAMTCRAEGETTYQDEQLDRLFDLSPIQQAYINSQPSMDQERGKHFNQSFLLKLAHPVQATELKFAINTLVSHHSMLRARFCQSDFGVWQQRIVKDATKSYRFQVLDIDSTNEIPSYISNSQSCLDIFHGPLLSVDLFTVAGHEHILFMSANHMVVDMVSWRILLQDLEEILTKGSLKSSKPLSFQSWCAMQSMESQKQIARPLPDVLPFEVLVPNSHYWGDVVSNTYGDTEQQTFTLDEISTTSILGDCNLALRTEPVDLLLSSISQAFSRTFTDRPTAAIHNESHGREPWDSSVDLSRTVGWFTTIYPVHVEVETDDITETIKHMKDTRRKVPGNGRPYFARRYLTKEGKEEFKEHHSAMEILFNYLGRMQQLESKNSLLQPWEPPANTENQKLMSDVGEKTTRLALIEISAVVIKDKLQFSFVFNRHMKNQKGIKQWIAACKSTLEEAVNRLVRIKSETHFTLSDFPLLPLSYDNLKILTRAALPSAAIDPETVEDVYPCAPMQEGMLLSQLRDPKVYKFRAIFEATGPRRIDAKKLASAWQQVVSRHSLLRTVFIDSVSRGDVFNQVVLKHSGARGIWMQCKDANALQTLETYTAPTERGQPEFPHQFIVCETSSQRVFFKLEMNHAIMDGGSLPTLFKDLAAAYEGKIEEGPGPLYSDYISYLARKSPELGVNYWKNYLQGVKACHFPILNTQPPAQKQLNFKNLNFDRFAELQALCGAKNVTLANVMQAAWAMCLRNYTQSDDVCFGYLVSGRDIPVEGIQNMFGPCLNMLVSRIKFGVKATLEDVIQGVQIDYLAGLDYQHCSLAQIQHDLGLGGENLFNTAVSIQGGGALEESQSGNISFKAVNVVDPNEYAMTLNIGITQNNEGAVLRYWTDIISDDQAERLVGTLALVLGNIVSKPQQQVARMMLPTETTQAANYQPPLWDQTAQLRMIVKDCVQEILEQLLQPAKGTASVMPDINNLTSVVNQQIAQPAAMSIPQFMSDFSFAASPLKPVMEDEVFDPITPDPTDEIAEKLLILWSEFLEIPQTSIKSTDSFFSLGGDSIIAMQLVGAAREEGLSLTVANVFRYPVFIEMVGAIRLVESGTVQTKESTLKYSGDELAKQRRRSSMLYQNFSLIQQSDISSFLQEKVCPKIRLFRGGVVDVLPTTDFQALSITGSLLESRWMLNYFFLEGSGILDLKRLKLSINQMVDSFEILRTVFIPYDSQFLQVVLRKLNPVINVEVTDDLGAFTAEIQQRDRVAGPKLGESYLQFTVAKLRNSDAHRIIMRISHAQYDGVCLPRILHALRSAYYGETIPSTPSFSSYIRDAVGKTTGDHYDYWRDLLQGSKMTELVRRRGPNYSRGPEPPTTLKRIVKIPSLASENITAATVVKAAWALTLAKLSASPDVIFGNVISGRNGSVKGLGDIVGPCVNTIPVRATFQAGWTVLDFLKHLQAQQTANMSYESLGFREIIKHCTEWENWTNFTTICQHQNINHTPQIELGSTKYTFGGIGSQDDFADFTVLSIPQVEKDDVEISLTFGLSNICMTPAATEAIFNTLCQTLTSFSANPNVVLPSPSEISALPRQLQDDSTIHSACRMSRSLDTLDRKYLLVYSDVLTRGWRSILGENVMIDPESSFFDLGGDIMGLAQLVSILEAEGFKVKLEELVRHPVSMEQLALLARADGARIEGMKTPEKKAESLKGGEVAVGEEEVREGRQKGRSGIGEEDGEG</sequence>
<dbReference type="InterPro" id="IPR020806">
    <property type="entry name" value="PKS_PP-bd"/>
</dbReference>
<feature type="domain" description="Carrier" evidence="6">
    <location>
        <begin position="6009"/>
        <end position="6085"/>
    </location>
</feature>
<dbReference type="InterPro" id="IPR020845">
    <property type="entry name" value="AMP-binding_CS"/>
</dbReference>
<dbReference type="InterPro" id="IPR042099">
    <property type="entry name" value="ANL_N_sf"/>
</dbReference>
<dbReference type="CDD" id="cd05918">
    <property type="entry name" value="A_NRPS_SidN3_like"/>
    <property type="match status" value="5"/>
</dbReference>
<dbReference type="SMART" id="SM00823">
    <property type="entry name" value="PKS_PP"/>
    <property type="match status" value="5"/>
</dbReference>
<dbReference type="SUPFAM" id="SSF47336">
    <property type="entry name" value="ACP-like"/>
    <property type="match status" value="7"/>
</dbReference>
<feature type="domain" description="Carrier" evidence="6">
    <location>
        <begin position="4908"/>
        <end position="4983"/>
    </location>
</feature>
<dbReference type="PANTHER" id="PTHR45398:SF1">
    <property type="entry name" value="ENZYME, PUTATIVE (JCVI)-RELATED"/>
    <property type="match status" value="1"/>
</dbReference>
<dbReference type="InterPro" id="IPR023213">
    <property type="entry name" value="CAT-like_dom_sf"/>
</dbReference>
<dbReference type="InterPro" id="IPR000873">
    <property type="entry name" value="AMP-dep_synth/lig_dom"/>
</dbReference>
<dbReference type="Pfam" id="PF00668">
    <property type="entry name" value="Condensation"/>
    <property type="match status" value="9"/>
</dbReference>
<gene>
    <name evidence="7" type="ORF">G7Y89_g7349</name>
</gene>
<dbReference type="Pfam" id="PF00501">
    <property type="entry name" value="AMP-binding"/>
    <property type="match status" value="5"/>
</dbReference>
<feature type="region of interest" description="Disordered" evidence="5">
    <location>
        <begin position="7753"/>
        <end position="7793"/>
    </location>
</feature>
<dbReference type="Gene3D" id="1.10.1200.10">
    <property type="entry name" value="ACP-like"/>
    <property type="match status" value="7"/>
</dbReference>
<dbReference type="InterPro" id="IPR010071">
    <property type="entry name" value="AA_adenyl_dom"/>
</dbReference>
<evidence type="ECO:0000313" key="7">
    <source>
        <dbReference type="EMBL" id="KAF4630787.1"/>
    </source>
</evidence>
<dbReference type="Gene3D" id="3.30.300.30">
    <property type="match status" value="5"/>
</dbReference>
<dbReference type="GO" id="GO:0016874">
    <property type="term" value="F:ligase activity"/>
    <property type="evidence" value="ECO:0007669"/>
    <property type="project" value="UniProtKB-KW"/>
</dbReference>
<dbReference type="Gene3D" id="2.30.38.10">
    <property type="entry name" value="Luciferase, Domain 3"/>
    <property type="match status" value="1"/>
</dbReference>
<evidence type="ECO:0000256" key="4">
    <source>
        <dbReference type="ARBA" id="ARBA00029454"/>
    </source>
</evidence>
<dbReference type="GO" id="GO:0031177">
    <property type="term" value="F:phosphopantetheine binding"/>
    <property type="evidence" value="ECO:0007669"/>
    <property type="project" value="InterPro"/>
</dbReference>
<organism evidence="7 8">
    <name type="scientific">Cudoniella acicularis</name>
    <dbReference type="NCBI Taxonomy" id="354080"/>
    <lineage>
        <taxon>Eukaryota</taxon>
        <taxon>Fungi</taxon>
        <taxon>Dikarya</taxon>
        <taxon>Ascomycota</taxon>
        <taxon>Pezizomycotina</taxon>
        <taxon>Leotiomycetes</taxon>
        <taxon>Helotiales</taxon>
        <taxon>Tricladiaceae</taxon>
        <taxon>Cudoniella</taxon>
    </lineage>
</organism>
<dbReference type="FunFam" id="3.30.559.10:FF:000017">
    <property type="entry name" value="Nonribosomal peptide synthase Pes1"/>
    <property type="match status" value="1"/>
</dbReference>
<dbReference type="PROSITE" id="PS00455">
    <property type="entry name" value="AMP_BINDING"/>
    <property type="match status" value="5"/>
</dbReference>
<evidence type="ECO:0000256" key="5">
    <source>
        <dbReference type="SAM" id="MobiDB-lite"/>
    </source>
</evidence>
<keyword evidence="2" id="KW-0597">Phosphoprotein</keyword>
<protein>
    <recommendedName>
        <fullName evidence="6">Carrier domain-containing protein</fullName>
    </recommendedName>
</protein>
<dbReference type="PROSITE" id="PS00012">
    <property type="entry name" value="PHOSPHOPANTETHEINE"/>
    <property type="match status" value="3"/>
</dbReference>
<dbReference type="FunFam" id="3.30.300.30:FF:000015">
    <property type="entry name" value="Nonribosomal peptide synthase SidD"/>
    <property type="match status" value="5"/>
</dbReference>
<feature type="compositionally biased region" description="Basic and acidic residues" evidence="5">
    <location>
        <begin position="7753"/>
        <end position="7764"/>
    </location>
</feature>
<dbReference type="EMBL" id="JAAMPI010000513">
    <property type="protein sequence ID" value="KAF4630787.1"/>
    <property type="molecule type" value="Genomic_DNA"/>
</dbReference>
<dbReference type="Gene3D" id="3.40.50.980">
    <property type="match status" value="2"/>
</dbReference>
<dbReference type="FunFam" id="3.40.50.980:FF:000001">
    <property type="entry name" value="Non-ribosomal peptide synthetase"/>
    <property type="match status" value="1"/>
</dbReference>
<dbReference type="InterPro" id="IPR009081">
    <property type="entry name" value="PP-bd_ACP"/>
</dbReference>
<dbReference type="InterPro" id="IPR036736">
    <property type="entry name" value="ACP-like_sf"/>
</dbReference>
<dbReference type="Gene3D" id="3.30.559.10">
    <property type="entry name" value="Chloramphenicol acetyltransferase-like domain"/>
    <property type="match status" value="9"/>
</dbReference>
<dbReference type="Gene3D" id="3.40.50.12780">
    <property type="entry name" value="N-terminal domain of ligase-like"/>
    <property type="match status" value="4"/>
</dbReference>
<dbReference type="FunFam" id="3.30.559.10:FF:000016">
    <property type="entry name" value="Nonribosomal peptide synthase Pes1"/>
    <property type="match status" value="3"/>
</dbReference>
<comment type="caution">
    <text evidence="7">The sequence shown here is derived from an EMBL/GenBank/DDBJ whole genome shotgun (WGS) entry which is preliminary data.</text>
</comment>
<keyword evidence="3" id="KW-0436">Ligase</keyword>
<dbReference type="NCBIfam" id="TIGR01733">
    <property type="entry name" value="AA-adenyl-dom"/>
    <property type="match status" value="4"/>
</dbReference>
<reference evidence="7 8" key="1">
    <citation type="submission" date="2020-03" db="EMBL/GenBank/DDBJ databases">
        <title>Draft Genome Sequence of Cudoniella acicularis.</title>
        <authorList>
            <person name="Buettner E."/>
            <person name="Kellner H."/>
        </authorList>
    </citation>
    <scope>NUCLEOTIDE SEQUENCE [LARGE SCALE GENOMIC DNA]</scope>
    <source>
        <strain evidence="7 8">DSM 108380</strain>
    </source>
</reference>
<feature type="domain" description="Carrier" evidence="6">
    <location>
        <begin position="7089"/>
        <end position="7165"/>
    </location>
</feature>
<proteinExistence type="inferred from homology"/>
<feature type="domain" description="Carrier" evidence="6">
    <location>
        <begin position="3366"/>
        <end position="3442"/>
    </location>
</feature>
<evidence type="ECO:0000259" key="6">
    <source>
        <dbReference type="PROSITE" id="PS50075"/>
    </source>
</evidence>
<dbReference type="FunFam" id="3.30.559.30:FF:000002">
    <property type="entry name" value="Nonribosomal peptide synthase Pes1"/>
    <property type="match status" value="3"/>
</dbReference>
<dbReference type="CDD" id="cd19545">
    <property type="entry name" value="FUM14_C_NRPS-like"/>
    <property type="match status" value="2"/>
</dbReference>
<keyword evidence="1" id="KW-0596">Phosphopantetheine</keyword>
<dbReference type="GO" id="GO:0019748">
    <property type="term" value="P:secondary metabolic process"/>
    <property type="evidence" value="ECO:0007669"/>
    <property type="project" value="UniProtKB-ARBA"/>
</dbReference>
<dbReference type="NCBIfam" id="NF003417">
    <property type="entry name" value="PRK04813.1"/>
    <property type="match status" value="6"/>
</dbReference>
<dbReference type="SUPFAM" id="SSF56801">
    <property type="entry name" value="Acetyl-CoA synthetase-like"/>
    <property type="match status" value="5"/>
</dbReference>
<dbReference type="Proteomes" id="UP000566819">
    <property type="component" value="Unassembled WGS sequence"/>
</dbReference>
<evidence type="ECO:0000256" key="1">
    <source>
        <dbReference type="ARBA" id="ARBA00022450"/>
    </source>
</evidence>
<dbReference type="CDD" id="cd19534">
    <property type="entry name" value="E_NRPS"/>
    <property type="match status" value="3"/>
</dbReference>
<evidence type="ECO:0000313" key="8">
    <source>
        <dbReference type="Proteomes" id="UP000566819"/>
    </source>
</evidence>
<dbReference type="PANTHER" id="PTHR45398">
    <property type="match status" value="1"/>
</dbReference>
<dbReference type="SUPFAM" id="SSF52777">
    <property type="entry name" value="CoA-dependent acyltransferases"/>
    <property type="match status" value="19"/>
</dbReference>
<dbReference type="Gene3D" id="3.30.559.30">
    <property type="entry name" value="Nonribosomal peptide synthetase, condensation domain"/>
    <property type="match status" value="10"/>
</dbReference>
<accession>A0A8H4RM93</accession>
<evidence type="ECO:0000256" key="2">
    <source>
        <dbReference type="ARBA" id="ARBA00022553"/>
    </source>
</evidence>
<dbReference type="InterPro" id="IPR001242">
    <property type="entry name" value="Condensation_dom"/>
</dbReference>